<dbReference type="SUPFAM" id="SSF47473">
    <property type="entry name" value="EF-hand"/>
    <property type="match status" value="1"/>
</dbReference>
<comment type="cofactor">
    <cofactor evidence="1 13">
        <name>FAD</name>
        <dbReference type="ChEBI" id="CHEBI:57692"/>
    </cofactor>
</comment>
<evidence type="ECO:0000313" key="17">
    <source>
        <dbReference type="Proteomes" id="UP001182556"/>
    </source>
</evidence>
<dbReference type="AlphaFoldDB" id="A0AAD9FXT5"/>
<dbReference type="Gene3D" id="3.30.9.10">
    <property type="entry name" value="D-Amino Acid Oxidase, subunit A, domain 2"/>
    <property type="match status" value="1"/>
</dbReference>
<dbReference type="InterPro" id="IPR031656">
    <property type="entry name" value="DAO_C"/>
</dbReference>
<dbReference type="GO" id="GO:0005739">
    <property type="term" value="C:mitochondrion"/>
    <property type="evidence" value="ECO:0007669"/>
    <property type="project" value="UniProtKB-SubCell"/>
</dbReference>
<dbReference type="PROSITE" id="PS00977">
    <property type="entry name" value="FAD_G3PDH_1"/>
    <property type="match status" value="1"/>
</dbReference>
<evidence type="ECO:0000256" key="5">
    <source>
        <dbReference type="ARBA" id="ARBA00022630"/>
    </source>
</evidence>
<dbReference type="Gene3D" id="1.10.238.10">
    <property type="entry name" value="EF-hand"/>
    <property type="match status" value="1"/>
</dbReference>
<evidence type="ECO:0000256" key="14">
    <source>
        <dbReference type="SAM" id="MobiDB-lite"/>
    </source>
</evidence>
<dbReference type="PROSITE" id="PS50222">
    <property type="entry name" value="EF_HAND_2"/>
    <property type="match status" value="2"/>
</dbReference>
<dbReference type="GO" id="GO:0005509">
    <property type="term" value="F:calcium ion binding"/>
    <property type="evidence" value="ECO:0007669"/>
    <property type="project" value="InterPro"/>
</dbReference>
<dbReference type="InterPro" id="IPR002048">
    <property type="entry name" value="EF_hand_dom"/>
</dbReference>
<evidence type="ECO:0000256" key="6">
    <source>
        <dbReference type="ARBA" id="ARBA00022723"/>
    </source>
</evidence>
<evidence type="ECO:0000256" key="9">
    <source>
        <dbReference type="ARBA" id="ARBA00022837"/>
    </source>
</evidence>
<keyword evidence="9" id="KW-0106">Calcium</keyword>
<dbReference type="PROSITE" id="PS00018">
    <property type="entry name" value="EF_HAND_1"/>
    <property type="match status" value="1"/>
</dbReference>
<dbReference type="Pfam" id="PF01266">
    <property type="entry name" value="DAO"/>
    <property type="match status" value="1"/>
</dbReference>
<comment type="subcellular location">
    <subcellularLocation>
        <location evidence="2">Mitochondrion</location>
    </subcellularLocation>
</comment>
<dbReference type="FunFam" id="1.10.8.870:FF:000001">
    <property type="entry name" value="Glycerol-3-phosphate dehydrogenase"/>
    <property type="match status" value="1"/>
</dbReference>
<evidence type="ECO:0000256" key="3">
    <source>
        <dbReference type="ARBA" id="ARBA00004745"/>
    </source>
</evidence>
<evidence type="ECO:0000256" key="12">
    <source>
        <dbReference type="ARBA" id="ARBA00023128"/>
    </source>
</evidence>
<feature type="domain" description="EF-hand" evidence="15">
    <location>
        <begin position="675"/>
        <end position="710"/>
    </location>
</feature>
<name>A0AAD9FXT5_PAPLA</name>
<dbReference type="PANTHER" id="PTHR11985:SF15">
    <property type="entry name" value="GLYCEROL-3-PHOSPHATE DEHYDROGENASE, MITOCHONDRIAL"/>
    <property type="match status" value="1"/>
</dbReference>
<keyword evidence="6" id="KW-0479">Metal-binding</keyword>
<reference evidence="16" key="1">
    <citation type="submission" date="2023-02" db="EMBL/GenBank/DDBJ databases">
        <title>Identification and recombinant expression of a fungal hydrolase from Papiliotrema laurentii that hydrolyzes apple cutin and clears colloidal polyester polyurethane.</title>
        <authorList>
            <consortium name="DOE Joint Genome Institute"/>
            <person name="Roman V.A."/>
            <person name="Bojanowski C."/>
            <person name="Crable B.R."/>
            <person name="Wagner D.N."/>
            <person name="Hung C.S."/>
            <person name="Nadeau L.J."/>
            <person name="Schratz L."/>
            <person name="Haridas S."/>
            <person name="Pangilinan J."/>
            <person name="Lipzen A."/>
            <person name="Na H."/>
            <person name="Yan M."/>
            <person name="Ng V."/>
            <person name="Grigoriev I.V."/>
            <person name="Spatafora J.W."/>
            <person name="Barlow D."/>
            <person name="Biffinger J."/>
            <person name="Kelley-Loughnane N."/>
            <person name="Varaljay V.A."/>
            <person name="Crookes-Goodson W.J."/>
        </authorList>
    </citation>
    <scope>NUCLEOTIDE SEQUENCE</scope>
    <source>
        <strain evidence="16">5307AH</strain>
    </source>
</reference>
<dbReference type="Pfam" id="PF16901">
    <property type="entry name" value="DAO_C"/>
    <property type="match status" value="1"/>
</dbReference>
<comment type="catalytic activity">
    <reaction evidence="13">
        <text>a quinone + sn-glycerol 3-phosphate = dihydroxyacetone phosphate + a quinol</text>
        <dbReference type="Rhea" id="RHEA:18977"/>
        <dbReference type="ChEBI" id="CHEBI:24646"/>
        <dbReference type="ChEBI" id="CHEBI:57597"/>
        <dbReference type="ChEBI" id="CHEBI:57642"/>
        <dbReference type="ChEBI" id="CHEBI:132124"/>
        <dbReference type="EC" id="1.1.5.3"/>
    </reaction>
</comment>
<evidence type="ECO:0000256" key="2">
    <source>
        <dbReference type="ARBA" id="ARBA00004173"/>
    </source>
</evidence>
<dbReference type="GO" id="GO:0004368">
    <property type="term" value="F:glycerol-3-phosphate dehydrogenase (quinone) activity"/>
    <property type="evidence" value="ECO:0007669"/>
    <property type="project" value="UniProtKB-EC"/>
</dbReference>
<evidence type="ECO:0000256" key="7">
    <source>
        <dbReference type="ARBA" id="ARBA00022737"/>
    </source>
</evidence>
<gene>
    <name evidence="16" type="ORF">DB88DRAFT_449605</name>
</gene>
<evidence type="ECO:0000256" key="4">
    <source>
        <dbReference type="ARBA" id="ARBA00007330"/>
    </source>
</evidence>
<evidence type="ECO:0000256" key="8">
    <source>
        <dbReference type="ARBA" id="ARBA00022827"/>
    </source>
</evidence>
<evidence type="ECO:0000313" key="16">
    <source>
        <dbReference type="EMBL" id="KAK1928015.1"/>
    </source>
</evidence>
<dbReference type="InterPro" id="IPR000447">
    <property type="entry name" value="G3P_DH_FAD-dep"/>
</dbReference>
<dbReference type="PANTHER" id="PTHR11985">
    <property type="entry name" value="GLYCEROL-3-PHOSPHATE DEHYDROGENASE"/>
    <property type="match status" value="1"/>
</dbReference>
<keyword evidence="17" id="KW-1185">Reference proteome</keyword>
<evidence type="ECO:0000259" key="15">
    <source>
        <dbReference type="PROSITE" id="PS50222"/>
    </source>
</evidence>
<dbReference type="InterPro" id="IPR038299">
    <property type="entry name" value="DAO_C_sf"/>
</dbReference>
<keyword evidence="10" id="KW-0809">Transit peptide</keyword>
<comment type="similarity">
    <text evidence="4 13">Belongs to the FAD-dependent glycerol-3-phosphate dehydrogenase family.</text>
</comment>
<feature type="compositionally biased region" description="Basic and acidic residues" evidence="14">
    <location>
        <begin position="766"/>
        <end position="789"/>
    </location>
</feature>
<proteinExistence type="inferred from homology"/>
<dbReference type="GO" id="GO:0006072">
    <property type="term" value="P:glycerol-3-phosphate metabolic process"/>
    <property type="evidence" value="ECO:0007669"/>
    <property type="project" value="UniProtKB-UniRule"/>
</dbReference>
<keyword evidence="7" id="KW-0677">Repeat</keyword>
<evidence type="ECO:0000256" key="11">
    <source>
        <dbReference type="ARBA" id="ARBA00023002"/>
    </source>
</evidence>
<evidence type="ECO:0000256" key="13">
    <source>
        <dbReference type="RuleBase" id="RU361217"/>
    </source>
</evidence>
<evidence type="ECO:0000256" key="10">
    <source>
        <dbReference type="ARBA" id="ARBA00022946"/>
    </source>
</evidence>
<keyword evidence="11 13" id="KW-0560">Oxidoreductase</keyword>
<dbReference type="Proteomes" id="UP001182556">
    <property type="component" value="Unassembled WGS sequence"/>
</dbReference>
<organism evidence="16 17">
    <name type="scientific">Papiliotrema laurentii</name>
    <name type="common">Cryptococcus laurentii</name>
    <dbReference type="NCBI Taxonomy" id="5418"/>
    <lineage>
        <taxon>Eukaryota</taxon>
        <taxon>Fungi</taxon>
        <taxon>Dikarya</taxon>
        <taxon>Basidiomycota</taxon>
        <taxon>Agaricomycotina</taxon>
        <taxon>Tremellomycetes</taxon>
        <taxon>Tremellales</taxon>
        <taxon>Rhynchogastremaceae</taxon>
        <taxon>Papiliotrema</taxon>
    </lineage>
</organism>
<dbReference type="Gene3D" id="1.10.8.870">
    <property type="entry name" value="Alpha-glycerophosphate oxidase, cap domain"/>
    <property type="match status" value="1"/>
</dbReference>
<dbReference type="PROSITE" id="PS00978">
    <property type="entry name" value="FAD_G3PDH_2"/>
    <property type="match status" value="1"/>
</dbReference>
<dbReference type="Pfam" id="PF13499">
    <property type="entry name" value="EF-hand_7"/>
    <property type="match status" value="1"/>
</dbReference>
<keyword evidence="8" id="KW-0274">FAD</keyword>
<comment type="pathway">
    <text evidence="3">Polyol metabolism; glycerol degradation.</text>
</comment>
<dbReference type="CDD" id="cd00051">
    <property type="entry name" value="EFh"/>
    <property type="match status" value="1"/>
</dbReference>
<dbReference type="SMART" id="SM00054">
    <property type="entry name" value="EFh"/>
    <property type="match status" value="2"/>
</dbReference>
<feature type="domain" description="EF-hand" evidence="15">
    <location>
        <begin position="711"/>
        <end position="746"/>
    </location>
</feature>
<sequence>MFRSIPRPSRRQIAIASSALVATTTTLYLSSYTSPAHLESSVPVTKRRPGPLWAPPSRSQMLEHLRTSGVYIHRTSEGGPEPGPVLRKDENEDDGDDVFDLLIVGGGATGAGTALDAASRGLKVACVERDDFSSGTSSKSTKLVHGGVRYLQKAVFELDYEQYKLVKEALRERKIFLETAPHLSSMLPILLPIYTWWQLPYYWAGCKMYDILAGKENMESAYWMGKGKALEAFPMLKEDGLVGGVVYYDGQHNDTRMNISLVMTAVQHGAIMANHVEVTSLHKKFDQAKGTDRITGARLKDKMTGEEWDVRCRGVINATGPFADGVRQLDEPQTQKIVAPSAGVHITLPNYYGPKTMGLLDPATSDGRVIFFLPWQGNVIAGTTDSPTEVSQNPIPSEKEIQWILDEVRNYLSPDVKVRRGDVLSAWSGIRPLVKDPDAKDTQSLVRNHMINISKGGLLTIAGGKWTTYRAMAEETVDAAIKEFGLKPTGPSQTAHIKLIGGHAWTKTMYIKLIQQFGLETDVAKHLAESYGDRAWAVAAMEKPTGLSWPLHGTKFTPLYPYIEAEARYACRCEYAQNAVDFIARRTRLSFLNVQATLEVLPRVIDIMGEELGWDASRKDFEFDNAQEFLRSMGLPEQPKLKLLDVAARPQDIGPISMAQRKDAELFARAQFTPEEVASLKAQFEKFDFDRDQRITRDDLIHAMTNMGYNASTETADSILREVDFGRKGAIEFQEFLDIAAGLKELKLESAFTHLAQLDTSRDLAKGDAAGKHAHEHSETRDNRRKIPVERSGGGT</sequence>
<comment type="caution">
    <text evidence="16">The sequence shown here is derived from an EMBL/GenBank/DDBJ whole genome shotgun (WGS) entry which is preliminary data.</text>
</comment>
<protein>
    <recommendedName>
        <fullName evidence="13">Glycerol-3-phosphate dehydrogenase</fullName>
        <ecNumber evidence="13">1.1.5.3</ecNumber>
    </recommendedName>
</protein>
<dbReference type="FunFam" id="3.30.9.10:FF:000037">
    <property type="entry name" value="Glycerol-3-phosphate dehydrogenase"/>
    <property type="match status" value="1"/>
</dbReference>
<feature type="region of interest" description="Disordered" evidence="14">
    <location>
        <begin position="766"/>
        <end position="796"/>
    </location>
</feature>
<dbReference type="InterPro" id="IPR011992">
    <property type="entry name" value="EF-hand-dom_pair"/>
</dbReference>
<dbReference type="PRINTS" id="PR01001">
    <property type="entry name" value="FADG3PDH"/>
</dbReference>
<keyword evidence="5 13" id="KW-0285">Flavoprotein</keyword>
<dbReference type="InterPro" id="IPR006076">
    <property type="entry name" value="FAD-dep_OxRdtase"/>
</dbReference>
<keyword evidence="12" id="KW-0496">Mitochondrion</keyword>
<dbReference type="SUPFAM" id="SSF54373">
    <property type="entry name" value="FAD-linked reductases, C-terminal domain"/>
    <property type="match status" value="1"/>
</dbReference>
<dbReference type="Gene3D" id="3.50.50.60">
    <property type="entry name" value="FAD/NAD(P)-binding domain"/>
    <property type="match status" value="1"/>
</dbReference>
<dbReference type="EMBL" id="JAODAN010000001">
    <property type="protein sequence ID" value="KAK1928015.1"/>
    <property type="molecule type" value="Genomic_DNA"/>
</dbReference>
<accession>A0AAD9FXT5</accession>
<dbReference type="InterPro" id="IPR018247">
    <property type="entry name" value="EF_Hand_1_Ca_BS"/>
</dbReference>
<dbReference type="InterPro" id="IPR036188">
    <property type="entry name" value="FAD/NAD-bd_sf"/>
</dbReference>
<evidence type="ECO:0000256" key="1">
    <source>
        <dbReference type="ARBA" id="ARBA00001974"/>
    </source>
</evidence>
<dbReference type="SUPFAM" id="SSF51905">
    <property type="entry name" value="FAD/NAD(P)-binding domain"/>
    <property type="match status" value="1"/>
</dbReference>
<dbReference type="EC" id="1.1.5.3" evidence="13"/>